<dbReference type="STRING" id="29170.A0A368G3T3"/>
<name>A0A368G3T3_ANCCA</name>
<sequence length="236" mass="26775">MSSKKKQQTYNTCEKCKCTVLMRDVQRHNDVCSSPPEEWEISVIKPRCLMKGFVVNLEKWEEFLPPDPSGWLRRHSVLINPQAMEILGVTPRQPVRVTTPSRHYVGVGWPCNDLGAMRLFLSGDGASLEKLVSISPVWDFKPLQQISLSMSSFSAPISDALRDYIQMYLTNAYIQPGVPISINYFGKNIDVVPNASLELSMHNLSMEEGIEPAVLFCCGGYREVERLSYLHQLQKH</sequence>
<keyword evidence="2" id="KW-1185">Reference proteome</keyword>
<gene>
    <name evidence="1" type="ORF">ANCCAN_16432</name>
</gene>
<comment type="caution">
    <text evidence="1">The sequence shown here is derived from an EMBL/GenBank/DDBJ whole genome shotgun (WGS) entry which is preliminary data.</text>
</comment>
<reference evidence="1 2" key="1">
    <citation type="submission" date="2014-10" db="EMBL/GenBank/DDBJ databases">
        <title>Draft genome of the hookworm Ancylostoma caninum.</title>
        <authorList>
            <person name="Mitreva M."/>
        </authorList>
    </citation>
    <scope>NUCLEOTIDE SEQUENCE [LARGE SCALE GENOMIC DNA]</scope>
    <source>
        <strain evidence="1 2">Baltimore</strain>
    </source>
</reference>
<dbReference type="EMBL" id="JOJR01000452">
    <property type="protein sequence ID" value="RCN37645.1"/>
    <property type="molecule type" value="Genomic_DNA"/>
</dbReference>
<dbReference type="Proteomes" id="UP000252519">
    <property type="component" value="Unassembled WGS sequence"/>
</dbReference>
<proteinExistence type="predicted"/>
<dbReference type="AlphaFoldDB" id="A0A368G3T3"/>
<evidence type="ECO:0000313" key="2">
    <source>
        <dbReference type="Proteomes" id="UP000252519"/>
    </source>
</evidence>
<accession>A0A368G3T3</accession>
<dbReference type="OrthoDB" id="27435at2759"/>
<organism evidence="1 2">
    <name type="scientific">Ancylostoma caninum</name>
    <name type="common">Dog hookworm</name>
    <dbReference type="NCBI Taxonomy" id="29170"/>
    <lineage>
        <taxon>Eukaryota</taxon>
        <taxon>Metazoa</taxon>
        <taxon>Ecdysozoa</taxon>
        <taxon>Nematoda</taxon>
        <taxon>Chromadorea</taxon>
        <taxon>Rhabditida</taxon>
        <taxon>Rhabditina</taxon>
        <taxon>Rhabditomorpha</taxon>
        <taxon>Strongyloidea</taxon>
        <taxon>Ancylostomatidae</taxon>
        <taxon>Ancylostomatinae</taxon>
        <taxon>Ancylostoma</taxon>
    </lineage>
</organism>
<protein>
    <submittedName>
        <fullName evidence="1">Uncharacterized protein</fullName>
    </submittedName>
</protein>
<evidence type="ECO:0000313" key="1">
    <source>
        <dbReference type="EMBL" id="RCN37645.1"/>
    </source>
</evidence>